<evidence type="ECO:0000256" key="6">
    <source>
        <dbReference type="ARBA" id="ARBA00023315"/>
    </source>
</evidence>
<keyword evidence="8" id="KW-0175">Coiled coil</keyword>
<reference evidence="10 12" key="2">
    <citation type="submission" date="2014-03" db="EMBL/GenBank/DDBJ databases">
        <title>Genomics of Bifidobacteria.</title>
        <authorList>
            <person name="Ventura M."/>
            <person name="Milani C."/>
            <person name="Lugli G.A."/>
        </authorList>
    </citation>
    <scope>NUCLEOTIDE SEQUENCE [LARGE SCALE GENOMIC DNA]</scope>
    <source>
        <strain evidence="10 12">LMG 11596</strain>
    </source>
</reference>
<dbReference type="GO" id="GO:0009252">
    <property type="term" value="P:peptidoglycan biosynthetic process"/>
    <property type="evidence" value="ECO:0007669"/>
    <property type="project" value="UniProtKB-KW"/>
</dbReference>
<evidence type="ECO:0000256" key="7">
    <source>
        <dbReference type="ARBA" id="ARBA00023316"/>
    </source>
</evidence>
<dbReference type="eggNOG" id="COG2348">
    <property type="taxonomic scope" value="Bacteria"/>
</dbReference>
<dbReference type="Pfam" id="PF02388">
    <property type="entry name" value="FemAB"/>
    <property type="match status" value="1"/>
</dbReference>
<evidence type="ECO:0000256" key="4">
    <source>
        <dbReference type="ARBA" id="ARBA00022960"/>
    </source>
</evidence>
<dbReference type="Proteomes" id="UP000003656">
    <property type="component" value="Unassembled WGS sequence"/>
</dbReference>
<dbReference type="PANTHER" id="PTHR36174">
    <property type="entry name" value="LIPID II:GLYCINE GLYCYLTRANSFERASE"/>
    <property type="match status" value="1"/>
</dbReference>
<dbReference type="Gene3D" id="3.40.630.30">
    <property type="match status" value="2"/>
</dbReference>
<evidence type="ECO:0000313" key="10">
    <source>
        <dbReference type="EMBL" id="KFI57903.1"/>
    </source>
</evidence>
<keyword evidence="12" id="KW-1185">Reference proteome</keyword>
<dbReference type="EMBL" id="JGYW01000008">
    <property type="protein sequence ID" value="KFI57903.1"/>
    <property type="molecule type" value="Genomic_DNA"/>
</dbReference>
<accession>D1NUD0</accession>
<dbReference type="EMBL" id="ABXB03000002">
    <property type="protein sequence ID" value="EFA23334.1"/>
    <property type="molecule type" value="Genomic_DNA"/>
</dbReference>
<keyword evidence="2" id="KW-0963">Cytoplasm</keyword>
<dbReference type="STRING" id="561180.BIFGAL_03453"/>
<proteinExistence type="inferred from homology"/>
<evidence type="ECO:0000256" key="3">
    <source>
        <dbReference type="ARBA" id="ARBA00022679"/>
    </source>
</evidence>
<evidence type="ECO:0000313" key="12">
    <source>
        <dbReference type="Proteomes" id="UP000029074"/>
    </source>
</evidence>
<dbReference type="Gene3D" id="1.20.58.90">
    <property type="match status" value="1"/>
</dbReference>
<evidence type="ECO:0000256" key="5">
    <source>
        <dbReference type="ARBA" id="ARBA00022984"/>
    </source>
</evidence>
<dbReference type="PANTHER" id="PTHR36174:SF2">
    <property type="entry name" value="AMINOACYLTRANSFERASE FEMA"/>
    <property type="match status" value="1"/>
</dbReference>
<keyword evidence="5" id="KW-0573">Peptidoglycan synthesis</keyword>
<organism evidence="9 11">
    <name type="scientific">Bifidobacterium gallicum DSM 20093 = LMG 11596</name>
    <dbReference type="NCBI Taxonomy" id="561180"/>
    <lineage>
        <taxon>Bacteria</taxon>
        <taxon>Bacillati</taxon>
        <taxon>Actinomycetota</taxon>
        <taxon>Actinomycetes</taxon>
        <taxon>Bifidobacteriales</taxon>
        <taxon>Bifidobacteriaceae</taxon>
        <taxon>Bifidobacterium</taxon>
    </lineage>
</organism>
<evidence type="ECO:0000256" key="1">
    <source>
        <dbReference type="ARBA" id="ARBA00009943"/>
    </source>
</evidence>
<evidence type="ECO:0000313" key="9">
    <source>
        <dbReference type="EMBL" id="EFA23334.1"/>
    </source>
</evidence>
<reference evidence="9 11" key="1">
    <citation type="submission" date="2009-11" db="EMBL/GenBank/DDBJ databases">
        <authorList>
            <person name="Weinstock G."/>
            <person name="Sodergren E."/>
            <person name="Clifton S."/>
            <person name="Fulton L."/>
            <person name="Fulton B."/>
            <person name="Courtney L."/>
            <person name="Fronick C."/>
            <person name="Harrison M."/>
            <person name="Strong C."/>
            <person name="Farmer C."/>
            <person name="Delahaunty K."/>
            <person name="Markovic C."/>
            <person name="Hall O."/>
            <person name="Minx P."/>
            <person name="Tomlinson C."/>
            <person name="Mitreva M."/>
            <person name="Nelson J."/>
            <person name="Hou S."/>
            <person name="Wollam A."/>
            <person name="Pepin K.H."/>
            <person name="Johnson M."/>
            <person name="Bhonagiri V."/>
            <person name="Nash W.E."/>
            <person name="Warren W."/>
            <person name="Chinwalla A."/>
            <person name="Mardis E.R."/>
            <person name="Wilson R.K."/>
        </authorList>
    </citation>
    <scope>NUCLEOTIDE SEQUENCE [LARGE SCALE GENOMIC DNA]</scope>
    <source>
        <strain evidence="9 11">DSM 20093</strain>
    </source>
</reference>
<keyword evidence="7" id="KW-0961">Cell wall biogenesis/degradation</keyword>
<evidence type="ECO:0000313" key="11">
    <source>
        <dbReference type="Proteomes" id="UP000003656"/>
    </source>
</evidence>
<protein>
    <submittedName>
        <fullName evidence="9">FemAB family protein</fullName>
    </submittedName>
    <submittedName>
        <fullName evidence="10">FmhC protein</fullName>
    </submittedName>
</protein>
<dbReference type="InterPro" id="IPR050644">
    <property type="entry name" value="PG_Glycine_Bridge_Synth"/>
</dbReference>
<dbReference type="InterPro" id="IPR016181">
    <property type="entry name" value="Acyl_CoA_acyltransferase"/>
</dbReference>
<feature type="coiled-coil region" evidence="8">
    <location>
        <begin position="262"/>
        <end position="321"/>
    </location>
</feature>
<comment type="caution">
    <text evidence="9">The sequence shown here is derived from an EMBL/GenBank/DDBJ whole genome shotgun (WGS) entry which is preliminary data.</text>
</comment>
<dbReference type="GO" id="GO:0016755">
    <property type="term" value="F:aminoacyltransferase activity"/>
    <property type="evidence" value="ECO:0007669"/>
    <property type="project" value="InterPro"/>
</dbReference>
<dbReference type="OrthoDB" id="9785911at2"/>
<keyword evidence="4" id="KW-0133">Cell shape</keyword>
<gene>
    <name evidence="10" type="ORF">BGLCM_1319</name>
    <name evidence="9" type="ORF">BIFGAL_03453</name>
</gene>
<sequence length="437" mass="49038">MRSFEFALISAHEYDEFAKHAPYANFQQTSAMARVREDNGSRIAFTAVKEEGKIVAAALLAIQGTALTRFASVTDGPLCDFDDVELTRFFLSQLAAYAKKQGAVHFDMTPEQTYQVLSSQGHELDGDDPDVPRSLMHLAKPDRSAIVHITDNGFTHEGLSVGYTPVPRWRYVKDLTPFADVKSLLASYAKNTRRNVKIADNSCVEVRQLGESELNVFHDICELSSERQGFTNRSLTYAQQIFESFGDDAQFMIAEIHLQKYIKVWQKKLDVASKQVEELEAEQSKVEASGGQLGDKKLNKLRTARQNAEAAVNRIAKAKQYVQEDGDVVPVAAALFIVQPREMVYLMSGSNDKYAKFYAPTALQHYAMSWCVEHGIDRYNFYGISGYFDDPQAEGAGVLEFKQGFNGYVEELMGSFSLVLRGLTYRLQRVAHKILGR</sequence>
<dbReference type="GO" id="GO:0008360">
    <property type="term" value="P:regulation of cell shape"/>
    <property type="evidence" value="ECO:0007669"/>
    <property type="project" value="UniProtKB-KW"/>
</dbReference>
<dbReference type="SUPFAM" id="SSF55729">
    <property type="entry name" value="Acyl-CoA N-acyltransferases (Nat)"/>
    <property type="match status" value="2"/>
</dbReference>
<evidence type="ECO:0000256" key="8">
    <source>
        <dbReference type="SAM" id="Coils"/>
    </source>
</evidence>
<comment type="similarity">
    <text evidence="1">Belongs to the FemABX family.</text>
</comment>
<dbReference type="RefSeq" id="WP_006294901.1">
    <property type="nucleotide sequence ID" value="NZ_ABXB03000002.1"/>
</dbReference>
<name>D1NUD0_9BIFI</name>
<dbReference type="InterPro" id="IPR003447">
    <property type="entry name" value="FEMABX"/>
</dbReference>
<evidence type="ECO:0000256" key="2">
    <source>
        <dbReference type="ARBA" id="ARBA00022490"/>
    </source>
</evidence>
<dbReference type="AlphaFoldDB" id="D1NUD0"/>
<dbReference type="GO" id="GO:0071555">
    <property type="term" value="P:cell wall organization"/>
    <property type="evidence" value="ECO:0007669"/>
    <property type="project" value="UniProtKB-KW"/>
</dbReference>
<keyword evidence="6" id="KW-0012">Acyltransferase</keyword>
<dbReference type="Proteomes" id="UP000029074">
    <property type="component" value="Unassembled WGS sequence"/>
</dbReference>
<keyword evidence="3" id="KW-0808">Transferase</keyword>
<dbReference type="PROSITE" id="PS51191">
    <property type="entry name" value="FEMABX"/>
    <property type="match status" value="1"/>
</dbReference>